<dbReference type="EMBL" id="LKCM01000015">
    <property type="protein sequence ID" value="KPQ45270.1"/>
    <property type="molecule type" value="Genomic_DNA"/>
</dbReference>
<dbReference type="Proteomes" id="UP000050360">
    <property type="component" value="Unassembled WGS sequence"/>
</dbReference>
<reference evidence="1 2" key="1">
    <citation type="submission" date="2015-09" db="EMBL/GenBank/DDBJ databases">
        <title>A metagenomics-based metabolic model of nitrate-dependent anaerobic oxidation of methane by Methanoperedens-like archaea.</title>
        <authorList>
            <person name="Arshad A."/>
            <person name="Speth D.R."/>
            <person name="De Graaf R.M."/>
            <person name="Op Den Camp H.J."/>
            <person name="Jetten M.S."/>
            <person name="Welte C.U."/>
        </authorList>
    </citation>
    <scope>NUCLEOTIDE SEQUENCE [LARGE SCALE GENOMIC DNA]</scope>
</reference>
<proteinExistence type="predicted"/>
<gene>
    <name evidence="1" type="ORF">MPEBLZ_00151</name>
</gene>
<evidence type="ECO:0000313" key="1">
    <source>
        <dbReference type="EMBL" id="KPQ45270.1"/>
    </source>
</evidence>
<evidence type="ECO:0000313" key="2">
    <source>
        <dbReference type="Proteomes" id="UP000050360"/>
    </source>
</evidence>
<sequence length="120" mass="14241">MDIIFFKDKKYSLKTLELLTGQMDVDIEKIHDSILIIAQVVDDPDKLPYFLETIKSLEIDDLEKFRFILLRVQIDSQLHLNENIEKYHKRLFVSQIIEKLIYGELLLEAGKEDEEDDKED</sequence>
<organism evidence="1 2">
    <name type="scientific">Candidatus Methanoperedens nitratireducens</name>
    <dbReference type="NCBI Taxonomy" id="1392998"/>
    <lineage>
        <taxon>Archaea</taxon>
        <taxon>Methanobacteriati</taxon>
        <taxon>Methanobacteriota</taxon>
        <taxon>Stenosarchaea group</taxon>
        <taxon>Methanomicrobia</taxon>
        <taxon>Methanosarcinales</taxon>
        <taxon>ANME-2 cluster</taxon>
        <taxon>Candidatus Methanoperedentaceae</taxon>
        <taxon>Candidatus Methanoperedens</taxon>
    </lineage>
</organism>
<name>A0A0P8CE03_9EURY</name>
<accession>A0A0P8CE03</accession>
<protein>
    <submittedName>
        <fullName evidence="1">Uncharacterized protein</fullName>
    </submittedName>
</protein>
<comment type="caution">
    <text evidence="1">The sequence shown here is derived from an EMBL/GenBank/DDBJ whole genome shotgun (WGS) entry which is preliminary data.</text>
</comment>
<dbReference type="AlphaFoldDB" id="A0A0P8CE03"/>